<keyword evidence="6 10" id="KW-0472">Membrane</keyword>
<evidence type="ECO:0000259" key="12">
    <source>
        <dbReference type="Pfam" id="PF22618"/>
    </source>
</evidence>
<keyword evidence="5" id="KW-0805">Transcription regulation</keyword>
<evidence type="ECO:0000259" key="11">
    <source>
        <dbReference type="Pfam" id="PF10099"/>
    </source>
</evidence>
<keyword evidence="2" id="KW-1003">Cell membrane</keyword>
<dbReference type="Gene3D" id="1.10.10.1320">
    <property type="entry name" value="Anti-sigma factor, zinc-finger domain"/>
    <property type="match status" value="1"/>
</dbReference>
<evidence type="ECO:0000313" key="13">
    <source>
        <dbReference type="EMBL" id="MTE14367.1"/>
    </source>
</evidence>
<evidence type="ECO:0000256" key="1">
    <source>
        <dbReference type="ARBA" id="ARBA00004162"/>
    </source>
</evidence>
<evidence type="ECO:0000256" key="7">
    <source>
        <dbReference type="ARBA" id="ARBA00023163"/>
    </source>
</evidence>
<dbReference type="Pfam" id="PF22618">
    <property type="entry name" value="RskA_N"/>
    <property type="match status" value="1"/>
</dbReference>
<dbReference type="GO" id="GO:0005886">
    <property type="term" value="C:plasma membrane"/>
    <property type="evidence" value="ECO:0007669"/>
    <property type="project" value="UniProtKB-SubCell"/>
</dbReference>
<feature type="domain" description="Anti-sigma K factor RskA C-terminal" evidence="11">
    <location>
        <begin position="104"/>
        <end position="235"/>
    </location>
</feature>
<accession>A0A6I3KXF9</accession>
<keyword evidence="14" id="KW-1185">Reference proteome</keyword>
<comment type="caution">
    <text evidence="13">The sequence shown here is derived from an EMBL/GenBank/DDBJ whole genome shotgun (WGS) entry which is preliminary data.</text>
</comment>
<dbReference type="PANTHER" id="PTHR37461:SF1">
    <property type="entry name" value="ANTI-SIGMA-K FACTOR RSKA"/>
    <property type="match status" value="1"/>
</dbReference>
<dbReference type="AlphaFoldDB" id="A0A6I3KXF9"/>
<name>A0A6I3KXF9_9NOCA</name>
<sequence length="242" mass="25347">MTTTDRSDTELTDLAYPYALDAVTEEERDAIERRRCSADGRVAAEFDSTVAAVRETLAELSVLDACRPPPELEARLLRALDRAIRPDGHRRFRIGAPSGWGLLAASGLLVVMLGIGLPIATPRAGNDEPAEVSAAVIAAQPDKVTRTAAVEGGGELWIESSPSLGAVSIAFDDVAAPPFGRAYQVWLVAVGGDPRSASILEALPSRPLVTKFGPADTLAITVEPAGGSDQPTTIPIVGLNLS</sequence>
<reference evidence="13 14" key="1">
    <citation type="submission" date="2019-11" db="EMBL/GenBank/DDBJ databases">
        <title>Nocardia sp. nov. CT2-14 isolated from soil.</title>
        <authorList>
            <person name="Kanchanasin P."/>
            <person name="Tanasupawat S."/>
            <person name="Yuki M."/>
            <person name="Kudo T."/>
        </authorList>
    </citation>
    <scope>NUCLEOTIDE SEQUENCE [LARGE SCALE GENOMIC DNA]</scope>
    <source>
        <strain evidence="13 14">CT2-14</strain>
    </source>
</reference>
<dbReference type="Proteomes" id="UP000432464">
    <property type="component" value="Unassembled WGS sequence"/>
</dbReference>
<feature type="domain" description="Anti-sigma-K factor RskA N-terminal" evidence="12">
    <location>
        <begin position="11"/>
        <end position="58"/>
    </location>
</feature>
<dbReference type="GO" id="GO:0016989">
    <property type="term" value="F:sigma factor antagonist activity"/>
    <property type="evidence" value="ECO:0007669"/>
    <property type="project" value="TreeGrafter"/>
</dbReference>
<keyword evidence="3 10" id="KW-0812">Transmembrane</keyword>
<dbReference type="InterPro" id="IPR041916">
    <property type="entry name" value="Anti_sigma_zinc_sf"/>
</dbReference>
<dbReference type="PANTHER" id="PTHR37461">
    <property type="entry name" value="ANTI-SIGMA-K FACTOR RSKA"/>
    <property type="match status" value="1"/>
</dbReference>
<dbReference type="RefSeq" id="WP_154788820.1">
    <property type="nucleotide sequence ID" value="NZ_WMBB01000007.1"/>
</dbReference>
<comment type="subcellular location">
    <subcellularLocation>
        <location evidence="1">Cell membrane</location>
        <topology evidence="1">Single-pass membrane protein</topology>
    </subcellularLocation>
</comment>
<evidence type="ECO:0000256" key="10">
    <source>
        <dbReference type="SAM" id="Phobius"/>
    </source>
</evidence>
<proteinExistence type="predicted"/>
<dbReference type="InterPro" id="IPR051474">
    <property type="entry name" value="Anti-sigma-K/W_factor"/>
</dbReference>
<dbReference type="InterPro" id="IPR053877">
    <property type="entry name" value="RskA_N"/>
</dbReference>
<evidence type="ECO:0000256" key="6">
    <source>
        <dbReference type="ARBA" id="ARBA00023136"/>
    </source>
</evidence>
<evidence type="ECO:0000256" key="9">
    <source>
        <dbReference type="ARBA" id="ARBA00030803"/>
    </source>
</evidence>
<keyword evidence="4 10" id="KW-1133">Transmembrane helix</keyword>
<evidence type="ECO:0000256" key="2">
    <source>
        <dbReference type="ARBA" id="ARBA00022475"/>
    </source>
</evidence>
<evidence type="ECO:0000256" key="3">
    <source>
        <dbReference type="ARBA" id="ARBA00022692"/>
    </source>
</evidence>
<organism evidence="13 14">
    <name type="scientific">Nocardia aurantiaca</name>
    <dbReference type="NCBI Taxonomy" id="2675850"/>
    <lineage>
        <taxon>Bacteria</taxon>
        <taxon>Bacillati</taxon>
        <taxon>Actinomycetota</taxon>
        <taxon>Actinomycetes</taxon>
        <taxon>Mycobacteriales</taxon>
        <taxon>Nocardiaceae</taxon>
        <taxon>Nocardia</taxon>
    </lineage>
</organism>
<protein>
    <recommendedName>
        <fullName evidence="9">Regulator of SigK</fullName>
    </recommendedName>
    <alternativeName>
        <fullName evidence="8">Sigma-K anti-sigma factor RskA</fullName>
    </alternativeName>
</protein>
<dbReference type="EMBL" id="WMBB01000007">
    <property type="protein sequence ID" value="MTE14367.1"/>
    <property type="molecule type" value="Genomic_DNA"/>
</dbReference>
<dbReference type="GO" id="GO:0006417">
    <property type="term" value="P:regulation of translation"/>
    <property type="evidence" value="ECO:0007669"/>
    <property type="project" value="TreeGrafter"/>
</dbReference>
<keyword evidence="7" id="KW-0804">Transcription</keyword>
<dbReference type="Pfam" id="PF10099">
    <property type="entry name" value="RskA_C"/>
    <property type="match status" value="1"/>
</dbReference>
<gene>
    <name evidence="13" type="ORF">GLP40_16555</name>
</gene>
<evidence type="ECO:0000313" key="14">
    <source>
        <dbReference type="Proteomes" id="UP000432464"/>
    </source>
</evidence>
<evidence type="ECO:0000256" key="4">
    <source>
        <dbReference type="ARBA" id="ARBA00022989"/>
    </source>
</evidence>
<dbReference type="InterPro" id="IPR018764">
    <property type="entry name" value="RskA_C"/>
</dbReference>
<evidence type="ECO:0000256" key="5">
    <source>
        <dbReference type="ARBA" id="ARBA00023015"/>
    </source>
</evidence>
<evidence type="ECO:0000256" key="8">
    <source>
        <dbReference type="ARBA" id="ARBA00029829"/>
    </source>
</evidence>
<feature type="transmembrane region" description="Helical" evidence="10">
    <location>
        <begin position="100"/>
        <end position="120"/>
    </location>
</feature>